<proteinExistence type="predicted"/>
<evidence type="ECO:0000313" key="7">
    <source>
        <dbReference type="Proteomes" id="UP000737391"/>
    </source>
</evidence>
<keyword evidence="1" id="KW-0175">Coiled coil</keyword>
<keyword evidence="7" id="KW-1185">Reference proteome</keyword>
<evidence type="ECO:0000259" key="5">
    <source>
        <dbReference type="Pfam" id="PF21048"/>
    </source>
</evidence>
<evidence type="ECO:0000259" key="3">
    <source>
        <dbReference type="Pfam" id="PF12331"/>
    </source>
</evidence>
<feature type="compositionally biased region" description="Low complexity" evidence="2">
    <location>
        <begin position="137"/>
        <end position="146"/>
    </location>
</feature>
<feature type="region of interest" description="Disordered" evidence="2">
    <location>
        <begin position="301"/>
        <end position="336"/>
    </location>
</feature>
<dbReference type="Proteomes" id="UP000737391">
    <property type="component" value="Unassembled WGS sequence"/>
</dbReference>
<feature type="region of interest" description="Disordered" evidence="2">
    <location>
        <begin position="73"/>
        <end position="147"/>
    </location>
</feature>
<dbReference type="Pfam" id="PF21046">
    <property type="entry name" value="Rad26-like_C"/>
    <property type="match status" value="1"/>
</dbReference>
<dbReference type="OrthoDB" id="5245063at2759"/>
<evidence type="ECO:0000313" key="6">
    <source>
        <dbReference type="EMBL" id="KAF4475820.1"/>
    </source>
</evidence>
<sequence length="788" mass="87105">MDLDDEFSDDGFDDIPANALQELEDNAIQLTQAQAQSKPLTQRPRIESPEIVWIEDDDLDTTEVTNDAGVPIGRPVVDGNLQQNQSSQSYYLDSRRSVPPPNPRWNPVVEPSKRRPMGQTTQKQPYNAGPPHQPMYTSQQFQTQSSNFVRAQPSQFARPAVPQNRPGASQQSQNQPGDILSALQQRVRALEDQLKAALGEASIVRSNFVKSNEEHAAEVSRLNKINAEQLAKQERIAEAAVAAEQNANTELQFLQRDMREVSDRVRRKEPAVGTSAGVTTPKKANKSWVADGFDEMDIVVSPSKGQGRSRNPGSVALHVGERTPSKGKRKRPTVDSPIMALETHTDSFASSTGKPEAPARQPPLVVAPPPAVLFEFLPLVLDHGAPRPTLDILSRFSFKDDKDTSLSAIIFQKIPLMGSPDRPMQLLVDFANLMVNMWNRCHEEQLWEPIKYLLSIISFIFSLHASEVVPFVLPNLTPPAQATICTLAEWQHRIREGERRLKNDDFQSMKEHIKIVDILSVLYTSALACSAAMDVTEDEIKPKSTVFWRCIKPDMVYKLLSPKQELSDILGMLELLTTSALSDSIGPITDDEDTHVASHVINHVTNKLTDYHPSVTTRHEKSTLCLAALRTLIAFSRHPFGAKELASHSLALPRLVACLSMSIDELYDQPIPFNILPQTSETKDIRQGSTATSYSAGLYRIISQCVFLIHALVTGPDTAILADISEKLSMAHGGSQRYLLALGRLAFAEEDLVMEAGIDGETVEAAHELLELEVTPDEGEVVNEAFGG</sequence>
<dbReference type="InterPro" id="IPR022093">
    <property type="entry name" value="Rad26-like_helical"/>
</dbReference>
<feature type="domain" description="Rad26-like C-terminal" evidence="4">
    <location>
        <begin position="722"/>
        <end position="786"/>
    </location>
</feature>
<feature type="compositionally biased region" description="Polar residues" evidence="2">
    <location>
        <begin position="303"/>
        <end position="312"/>
    </location>
</feature>
<evidence type="ECO:0000259" key="4">
    <source>
        <dbReference type="Pfam" id="PF21046"/>
    </source>
</evidence>
<feature type="domain" description="Rad26-like N-terminal" evidence="5">
    <location>
        <begin position="376"/>
        <end position="421"/>
    </location>
</feature>
<reference evidence="6" key="1">
    <citation type="submission" date="2020-01" db="EMBL/GenBank/DDBJ databases">
        <title>Identification and distribution of gene clusters putatively required for synthesis of sphingolipid metabolism inhibitors in phylogenetically diverse species of the filamentous fungus Fusarium.</title>
        <authorList>
            <person name="Kim H.-S."/>
            <person name="Busman M."/>
            <person name="Brown D.W."/>
            <person name="Divon H."/>
            <person name="Uhlig S."/>
            <person name="Proctor R.H."/>
        </authorList>
    </citation>
    <scope>NUCLEOTIDE SEQUENCE</scope>
    <source>
        <strain evidence="6">NRRL 31653</strain>
    </source>
</reference>
<dbReference type="Pfam" id="PF21048">
    <property type="entry name" value="Rad26-like_N"/>
    <property type="match status" value="1"/>
</dbReference>
<accession>A0A9P5E7N8</accession>
<dbReference type="InterPro" id="IPR048380">
    <property type="entry name" value="Rad26-like_N"/>
</dbReference>
<dbReference type="EMBL" id="LUFC02001381">
    <property type="protein sequence ID" value="KAF4475820.1"/>
    <property type="molecule type" value="Genomic_DNA"/>
</dbReference>
<dbReference type="AlphaFoldDB" id="A0A9P5E7N8"/>
<dbReference type="Pfam" id="PF12331">
    <property type="entry name" value="Rad26-like_helical_rpts"/>
    <property type="match status" value="1"/>
</dbReference>
<feature type="compositionally biased region" description="Low complexity" evidence="2">
    <location>
        <begin position="80"/>
        <end position="92"/>
    </location>
</feature>
<name>A0A9P5E7N8_9HYPO</name>
<dbReference type="InterPro" id="IPR048379">
    <property type="entry name" value="Rad26-like_C"/>
</dbReference>
<comment type="caution">
    <text evidence="6">The sequence shown here is derived from an EMBL/GenBank/DDBJ whole genome shotgun (WGS) entry which is preliminary data.</text>
</comment>
<gene>
    <name evidence="6" type="ORF">FAGAP_12595</name>
</gene>
<protein>
    <submittedName>
        <fullName evidence="6">Uncharacterized protein</fullName>
    </submittedName>
</protein>
<organism evidence="6 7">
    <name type="scientific">Fusarium agapanthi</name>
    <dbReference type="NCBI Taxonomy" id="1803897"/>
    <lineage>
        <taxon>Eukaryota</taxon>
        <taxon>Fungi</taxon>
        <taxon>Dikarya</taxon>
        <taxon>Ascomycota</taxon>
        <taxon>Pezizomycotina</taxon>
        <taxon>Sordariomycetes</taxon>
        <taxon>Hypocreomycetidae</taxon>
        <taxon>Hypocreales</taxon>
        <taxon>Nectriaceae</taxon>
        <taxon>Fusarium</taxon>
        <taxon>Fusarium fujikuroi species complex</taxon>
    </lineage>
</organism>
<feature type="domain" description="Rad26-like helical repeats" evidence="3">
    <location>
        <begin position="481"/>
        <end position="713"/>
    </location>
</feature>
<evidence type="ECO:0000256" key="2">
    <source>
        <dbReference type="SAM" id="MobiDB-lite"/>
    </source>
</evidence>
<evidence type="ECO:0000256" key="1">
    <source>
        <dbReference type="SAM" id="Coils"/>
    </source>
</evidence>
<feature type="coiled-coil region" evidence="1">
    <location>
        <begin position="237"/>
        <end position="264"/>
    </location>
</feature>